<dbReference type="GO" id="GO:0004601">
    <property type="term" value="F:peroxidase activity"/>
    <property type="evidence" value="ECO:0007669"/>
    <property type="project" value="UniProtKB-KW"/>
</dbReference>
<dbReference type="InterPro" id="IPR010255">
    <property type="entry name" value="Haem_peroxidase_sf"/>
</dbReference>
<accession>T1J5W0</accession>
<keyword evidence="2" id="KW-0964">Secreted</keyword>
<dbReference type="PANTHER" id="PTHR11475:SF4">
    <property type="entry name" value="CHORION PEROXIDASE"/>
    <property type="match status" value="1"/>
</dbReference>
<evidence type="ECO:0000256" key="2">
    <source>
        <dbReference type="ARBA" id="ARBA00022525"/>
    </source>
</evidence>
<dbReference type="InterPro" id="IPR037120">
    <property type="entry name" value="Haem_peroxidase_sf_animal"/>
</dbReference>
<evidence type="ECO:0000313" key="8">
    <source>
        <dbReference type="Proteomes" id="UP000014500"/>
    </source>
</evidence>
<comment type="subcellular location">
    <subcellularLocation>
        <location evidence="1">Secreted</location>
    </subcellularLocation>
</comment>
<dbReference type="OMA" id="DEHERYS"/>
<dbReference type="PhylomeDB" id="T1J5W0"/>
<feature type="binding site" description="axial binding residue" evidence="5">
    <location>
        <position position="415"/>
    </location>
    <ligand>
        <name>heme b</name>
        <dbReference type="ChEBI" id="CHEBI:60344"/>
    </ligand>
    <ligandPart>
        <name>Fe</name>
        <dbReference type="ChEBI" id="CHEBI:18248"/>
    </ligandPart>
</feature>
<feature type="chain" id="PRO_5004579276" evidence="6">
    <location>
        <begin position="20"/>
        <end position="556"/>
    </location>
</feature>
<protein>
    <submittedName>
        <fullName evidence="7">Uncharacterized protein</fullName>
    </submittedName>
</protein>
<dbReference type="PANTHER" id="PTHR11475">
    <property type="entry name" value="OXIDASE/PEROXIDASE"/>
    <property type="match status" value="1"/>
</dbReference>
<dbReference type="STRING" id="126957.T1J5W0"/>
<sequence length="556" mass="62671">MMLLRHLALVLLLVNNVIAKKKSSTVKAGRRFLEIHPPPIDLGAFPADYLPIPSGPCDTEAPYRTIDGSCNNLDFPTWGQARIPFIRFIPPDYADGVDAPRARKDGSPLPNARIVGLAINEDLPVETPFFTTLFIMWGQFINHDINNKLESKGKIQYKKCIVTNFQMILDVISIAAMDGSDLNCCFPDETPNLDPGCMPILLTKNDPFFSQFGRGCMHMARSAAFPSPYIGIKSLKQQNRYRENINNNSAFIDASTLYGSDAIQAADLRTFKKGLMRSMDVPVGKPVLPLTGTSIACVSITGACYLTGDFRANMLPPLTALHIMLMREHNRIATELNRLNPHWQDDRLYQESRKIVSALVQHITYNEYLPLVLSPEYLKVFDLFVEKYGYYKGYDPTINPSIDNAFAAAAYRFGHSLIQGSFHRYQPNHKKIPKAAPPLGLELREPLAIFNGELDKIAIGLTNQRSRERDQHFTTQVVTNYLFLNRTLGIGSGLDLLAININRGRDNGIPGYNDWREYCGVGRIRTFDDLYGVMPERVIHTFAELYWYEIRALANI</sequence>
<keyword evidence="3" id="KW-0560">Oxidoreductase</keyword>
<dbReference type="EMBL" id="JH431868">
    <property type="status" value="NOT_ANNOTATED_CDS"/>
    <property type="molecule type" value="Genomic_DNA"/>
</dbReference>
<proteinExistence type="predicted"/>
<dbReference type="InterPro" id="IPR019791">
    <property type="entry name" value="Haem_peroxidase_animal"/>
</dbReference>
<name>T1J5W0_STRMM</name>
<keyword evidence="3" id="KW-0575">Peroxidase</keyword>
<dbReference type="HOGENOM" id="CLU_006087_2_2_1"/>
<dbReference type="EnsemblMetazoa" id="SMAR009018-RA">
    <property type="protein sequence ID" value="SMAR009018-PA"/>
    <property type="gene ID" value="SMAR009018"/>
</dbReference>
<evidence type="ECO:0000256" key="5">
    <source>
        <dbReference type="PIRSR" id="PIRSR619791-2"/>
    </source>
</evidence>
<keyword evidence="8" id="KW-1185">Reference proteome</keyword>
<dbReference type="Gene3D" id="1.10.640.10">
    <property type="entry name" value="Haem peroxidase domain superfamily, animal type"/>
    <property type="match status" value="1"/>
</dbReference>
<dbReference type="GO" id="GO:0006979">
    <property type="term" value="P:response to oxidative stress"/>
    <property type="evidence" value="ECO:0007669"/>
    <property type="project" value="InterPro"/>
</dbReference>
<reference evidence="8" key="1">
    <citation type="submission" date="2011-05" db="EMBL/GenBank/DDBJ databases">
        <authorList>
            <person name="Richards S.R."/>
            <person name="Qu J."/>
            <person name="Jiang H."/>
            <person name="Jhangiani S.N."/>
            <person name="Agravi P."/>
            <person name="Goodspeed R."/>
            <person name="Gross S."/>
            <person name="Mandapat C."/>
            <person name="Jackson L."/>
            <person name="Mathew T."/>
            <person name="Pu L."/>
            <person name="Thornton R."/>
            <person name="Saada N."/>
            <person name="Wilczek-Boney K.B."/>
            <person name="Lee S."/>
            <person name="Kovar C."/>
            <person name="Wu Y."/>
            <person name="Scherer S.E."/>
            <person name="Worley K.C."/>
            <person name="Muzny D.M."/>
            <person name="Gibbs R."/>
        </authorList>
    </citation>
    <scope>NUCLEOTIDE SEQUENCE</scope>
    <source>
        <strain evidence="8">Brora</strain>
    </source>
</reference>
<keyword evidence="6" id="KW-0732">Signal</keyword>
<evidence type="ECO:0000256" key="1">
    <source>
        <dbReference type="ARBA" id="ARBA00004613"/>
    </source>
</evidence>
<dbReference type="PRINTS" id="PR00457">
    <property type="entry name" value="ANPEROXIDASE"/>
</dbReference>
<dbReference type="GO" id="GO:0005576">
    <property type="term" value="C:extracellular region"/>
    <property type="evidence" value="ECO:0007669"/>
    <property type="project" value="UniProtKB-SubCell"/>
</dbReference>
<dbReference type="AlphaFoldDB" id="T1J5W0"/>
<keyword evidence="5" id="KW-0408">Iron</keyword>
<feature type="signal peptide" evidence="6">
    <location>
        <begin position="1"/>
        <end position="19"/>
    </location>
</feature>
<keyword evidence="5" id="KW-0479">Metal-binding</keyword>
<dbReference type="Proteomes" id="UP000014500">
    <property type="component" value="Unassembled WGS sequence"/>
</dbReference>
<dbReference type="GO" id="GO:0020037">
    <property type="term" value="F:heme binding"/>
    <property type="evidence" value="ECO:0007669"/>
    <property type="project" value="InterPro"/>
</dbReference>
<organism evidence="7 8">
    <name type="scientific">Strigamia maritima</name>
    <name type="common">European centipede</name>
    <name type="synonym">Geophilus maritimus</name>
    <dbReference type="NCBI Taxonomy" id="126957"/>
    <lineage>
        <taxon>Eukaryota</taxon>
        <taxon>Metazoa</taxon>
        <taxon>Ecdysozoa</taxon>
        <taxon>Arthropoda</taxon>
        <taxon>Myriapoda</taxon>
        <taxon>Chilopoda</taxon>
        <taxon>Pleurostigmophora</taxon>
        <taxon>Geophilomorpha</taxon>
        <taxon>Linotaeniidae</taxon>
        <taxon>Strigamia</taxon>
    </lineage>
</organism>
<dbReference type="GO" id="GO:0046872">
    <property type="term" value="F:metal ion binding"/>
    <property type="evidence" value="ECO:0007669"/>
    <property type="project" value="UniProtKB-KW"/>
</dbReference>
<dbReference type="PROSITE" id="PS50292">
    <property type="entry name" value="PEROXIDASE_3"/>
    <property type="match status" value="1"/>
</dbReference>
<dbReference type="eggNOG" id="KOG2408">
    <property type="taxonomic scope" value="Eukaryota"/>
</dbReference>
<keyword evidence="5" id="KW-0349">Heme</keyword>
<dbReference type="SUPFAM" id="SSF48113">
    <property type="entry name" value="Heme-dependent peroxidases"/>
    <property type="match status" value="1"/>
</dbReference>
<evidence type="ECO:0000256" key="6">
    <source>
        <dbReference type="SAM" id="SignalP"/>
    </source>
</evidence>
<dbReference type="Pfam" id="PF03098">
    <property type="entry name" value="An_peroxidase"/>
    <property type="match status" value="1"/>
</dbReference>
<reference evidence="7" key="2">
    <citation type="submission" date="2015-02" db="UniProtKB">
        <authorList>
            <consortium name="EnsemblMetazoa"/>
        </authorList>
    </citation>
    <scope>IDENTIFICATION</scope>
</reference>
<evidence type="ECO:0000313" key="7">
    <source>
        <dbReference type="EnsemblMetazoa" id="SMAR009018-PA"/>
    </source>
</evidence>
<evidence type="ECO:0000256" key="3">
    <source>
        <dbReference type="ARBA" id="ARBA00022559"/>
    </source>
</evidence>
<keyword evidence="4" id="KW-0325">Glycoprotein</keyword>
<evidence type="ECO:0000256" key="4">
    <source>
        <dbReference type="ARBA" id="ARBA00023180"/>
    </source>
</evidence>